<dbReference type="InterPro" id="IPR036869">
    <property type="entry name" value="J_dom_sf"/>
</dbReference>
<sequence>MIRKLYRRNSFLLLCNLCRPVSSQTHYDTLGVKKSATYSEIRSAFIELSKKYHPDKNHDDTETFKKINEAYSVLSQEKSRLIYDASLISNPKSSYDKSQNKDGSSAWEGDYIFSQRGMHFRQNTHNTKENPKMSQLFLFLTALAFSTYFISLYTFIQNRRNSRFYNQLYERQFVEWTQNHNSRLTGEEMPYKQDSKG</sequence>
<dbReference type="Proteomes" id="UP000311919">
    <property type="component" value="Unassembled WGS sequence"/>
</dbReference>
<dbReference type="PANTHER" id="PTHR44825">
    <property type="match status" value="1"/>
</dbReference>
<dbReference type="PRINTS" id="PR00625">
    <property type="entry name" value="JDOMAIN"/>
</dbReference>
<dbReference type="CDD" id="cd06257">
    <property type="entry name" value="DnaJ"/>
    <property type="match status" value="1"/>
</dbReference>
<keyword evidence="1" id="KW-0812">Transmembrane</keyword>
<keyword evidence="1" id="KW-1133">Transmembrane helix</keyword>
<protein>
    <submittedName>
        <fullName evidence="3">DnaJ subfamily A member 1 isoform 2</fullName>
    </submittedName>
</protein>
<dbReference type="OrthoDB" id="552049at2759"/>
<evidence type="ECO:0000313" key="3">
    <source>
        <dbReference type="EMBL" id="TNN15280.1"/>
    </source>
</evidence>
<keyword evidence="4" id="KW-1185">Reference proteome</keyword>
<reference evidence="3 4" key="1">
    <citation type="submission" date="2019-03" db="EMBL/GenBank/DDBJ databases">
        <title>An improved genome assembly of the fluke Schistosoma japonicum.</title>
        <authorList>
            <person name="Hu W."/>
            <person name="Luo F."/>
            <person name="Yin M."/>
            <person name="Mo X."/>
            <person name="Sun C."/>
            <person name="Wu Q."/>
            <person name="Zhu B."/>
            <person name="Xiang M."/>
            <person name="Wang J."/>
            <person name="Wang Y."/>
            <person name="Zhang T."/>
            <person name="Xu B."/>
            <person name="Zheng H."/>
            <person name="Feng Z."/>
        </authorList>
    </citation>
    <scope>NUCLEOTIDE SEQUENCE [LARGE SCALE GENOMIC DNA]</scope>
    <source>
        <strain evidence="3">HuSjv2</strain>
        <tissue evidence="3">Worms</tissue>
    </source>
</reference>
<name>A0A4Z2DGB5_SCHJA</name>
<comment type="caution">
    <text evidence="3">The sequence shown here is derived from an EMBL/GenBank/DDBJ whole genome shotgun (WGS) entry which is preliminary data.</text>
</comment>
<evidence type="ECO:0000259" key="2">
    <source>
        <dbReference type="PROSITE" id="PS50076"/>
    </source>
</evidence>
<accession>A0A4Z2DGB5</accession>
<dbReference type="EMBL" id="SKCS01000151">
    <property type="protein sequence ID" value="TNN15280.1"/>
    <property type="molecule type" value="Genomic_DNA"/>
</dbReference>
<dbReference type="Gene3D" id="1.10.287.110">
    <property type="entry name" value="DnaJ domain"/>
    <property type="match status" value="1"/>
</dbReference>
<dbReference type="InterPro" id="IPR001623">
    <property type="entry name" value="DnaJ_domain"/>
</dbReference>
<organism evidence="3 4">
    <name type="scientific">Schistosoma japonicum</name>
    <name type="common">Blood fluke</name>
    <dbReference type="NCBI Taxonomy" id="6182"/>
    <lineage>
        <taxon>Eukaryota</taxon>
        <taxon>Metazoa</taxon>
        <taxon>Spiralia</taxon>
        <taxon>Lophotrochozoa</taxon>
        <taxon>Platyhelminthes</taxon>
        <taxon>Trematoda</taxon>
        <taxon>Digenea</taxon>
        <taxon>Strigeidida</taxon>
        <taxon>Schistosomatoidea</taxon>
        <taxon>Schistosomatidae</taxon>
        <taxon>Schistosoma</taxon>
    </lineage>
</organism>
<evidence type="ECO:0000256" key="1">
    <source>
        <dbReference type="SAM" id="Phobius"/>
    </source>
</evidence>
<feature type="domain" description="J" evidence="2">
    <location>
        <begin position="25"/>
        <end position="87"/>
    </location>
</feature>
<dbReference type="SUPFAM" id="SSF46565">
    <property type="entry name" value="Chaperone J-domain"/>
    <property type="match status" value="1"/>
</dbReference>
<keyword evidence="1" id="KW-0472">Membrane</keyword>
<dbReference type="PANTHER" id="PTHR44825:SF1">
    <property type="entry name" value="DNAJ HOMOLOG SUBFAMILY C MEMBER 4"/>
    <property type="match status" value="1"/>
</dbReference>
<dbReference type="AlphaFoldDB" id="A0A4Z2DGB5"/>
<dbReference type="InterPro" id="IPR052763">
    <property type="entry name" value="DnaJ_C4"/>
</dbReference>
<dbReference type="SMART" id="SM00271">
    <property type="entry name" value="DnaJ"/>
    <property type="match status" value="1"/>
</dbReference>
<evidence type="ECO:0000313" key="4">
    <source>
        <dbReference type="Proteomes" id="UP000311919"/>
    </source>
</evidence>
<gene>
    <name evidence="3" type="ORF">EWB00_001468</name>
</gene>
<proteinExistence type="predicted"/>
<dbReference type="Pfam" id="PF00226">
    <property type="entry name" value="DnaJ"/>
    <property type="match status" value="1"/>
</dbReference>
<dbReference type="PROSITE" id="PS50076">
    <property type="entry name" value="DNAJ_2"/>
    <property type="match status" value="1"/>
</dbReference>
<dbReference type="STRING" id="6182.A0A4Z2DGB5"/>
<feature type="transmembrane region" description="Helical" evidence="1">
    <location>
        <begin position="136"/>
        <end position="156"/>
    </location>
</feature>